<accession>A0A918N5W1</accession>
<dbReference type="AlphaFoldDB" id="A0A918N5W1"/>
<dbReference type="PROSITE" id="PS51781">
    <property type="entry name" value="SH3B"/>
    <property type="match status" value="1"/>
</dbReference>
<name>A0A918N5W1_9FLAO</name>
<comment type="caution">
    <text evidence="2">The sequence shown here is derived from an EMBL/GenBank/DDBJ whole genome shotgun (WGS) entry which is preliminary data.</text>
</comment>
<dbReference type="EMBL" id="BMWS01000042">
    <property type="protein sequence ID" value="GGX33858.1"/>
    <property type="molecule type" value="Genomic_DNA"/>
</dbReference>
<reference evidence="2 3" key="1">
    <citation type="journal article" date="2014" name="Int. J. Syst. Evol. Microbiol.">
        <title>Complete genome sequence of Corynebacterium casei LMG S-19264T (=DSM 44701T), isolated from a smear-ripened cheese.</title>
        <authorList>
            <consortium name="US DOE Joint Genome Institute (JGI-PGF)"/>
            <person name="Walter F."/>
            <person name="Albersmeier A."/>
            <person name="Kalinowski J."/>
            <person name="Ruckert C."/>
        </authorList>
    </citation>
    <scope>NUCLEOTIDE SEQUENCE [LARGE SCALE GENOMIC DNA]</scope>
    <source>
        <strain evidence="2 3">KCTC 12285</strain>
    </source>
</reference>
<dbReference type="Proteomes" id="UP000601108">
    <property type="component" value="Unassembled WGS sequence"/>
</dbReference>
<protein>
    <recommendedName>
        <fullName evidence="1">SH3b domain-containing protein</fullName>
    </recommendedName>
</protein>
<evidence type="ECO:0000313" key="2">
    <source>
        <dbReference type="EMBL" id="GGX33858.1"/>
    </source>
</evidence>
<dbReference type="Gene3D" id="2.30.30.40">
    <property type="entry name" value="SH3 Domains"/>
    <property type="match status" value="1"/>
</dbReference>
<dbReference type="RefSeq" id="WP_189457569.1">
    <property type="nucleotide sequence ID" value="NZ_BMWS01000042.1"/>
</dbReference>
<evidence type="ECO:0000313" key="3">
    <source>
        <dbReference type="Proteomes" id="UP000601108"/>
    </source>
</evidence>
<dbReference type="PROSITE" id="PS51257">
    <property type="entry name" value="PROKAR_LIPOPROTEIN"/>
    <property type="match status" value="1"/>
</dbReference>
<dbReference type="InterPro" id="IPR003646">
    <property type="entry name" value="SH3-like_bac-type"/>
</dbReference>
<gene>
    <name evidence="2" type="ORF">GCM10007384_38240</name>
</gene>
<keyword evidence="3" id="KW-1185">Reference proteome</keyword>
<feature type="domain" description="SH3b" evidence="1">
    <location>
        <begin position="323"/>
        <end position="388"/>
    </location>
</feature>
<organism evidence="2 3">
    <name type="scientific">Aquimarina muelleri</name>
    <dbReference type="NCBI Taxonomy" id="279356"/>
    <lineage>
        <taxon>Bacteria</taxon>
        <taxon>Pseudomonadati</taxon>
        <taxon>Bacteroidota</taxon>
        <taxon>Flavobacteriia</taxon>
        <taxon>Flavobacteriales</taxon>
        <taxon>Flavobacteriaceae</taxon>
        <taxon>Aquimarina</taxon>
    </lineage>
</organism>
<proteinExistence type="predicted"/>
<evidence type="ECO:0000259" key="1">
    <source>
        <dbReference type="PROSITE" id="PS51781"/>
    </source>
</evidence>
<sequence length="389" mass="45167">MKNIVKIIMIVLLIQGCKGQEEKKESMIKADVNYKNKIFQKTYGVVSDKVNNCFEIPDYKTFRNRVLEVYKIDIDKSEFMDIELTLKDYGQVAMKNYKFIIPATSDLPGDPRREKDDPTLINKFDEEASIKICHYNNMIFYNDVGATNWVKSKHPYEMIEIVKEYGYTKNKDWLQFAFSKSKLYEPEELKSFLFDVKCRGEWRGESGDCNTISSLRKDMLDKMIEYGAELSQLSTVANMVSNGKPQMYEEDTEELYAYLMAYCYKAGQSGIIEYLYDTDPKMIEVFRKKDFYGIEDLEDFTDNFYKPQNKRFGISSLGPDPYIAYGVINDPDGYTNLRDGKGTSAKVIKKIKEGEKFGIETNTGEWWIVVTEDGTRGRIHSSRITIVKE</sequence>